<evidence type="ECO:0000256" key="1">
    <source>
        <dbReference type="SAM" id="Phobius"/>
    </source>
</evidence>
<accession>A0ABT4LFL7</accession>
<dbReference type="PROSITE" id="PS51257">
    <property type="entry name" value="PROKAR_LIPOPROTEIN"/>
    <property type="match status" value="1"/>
</dbReference>
<keyword evidence="1" id="KW-0812">Transmembrane</keyword>
<comment type="caution">
    <text evidence="2">The sequence shown here is derived from an EMBL/GenBank/DDBJ whole genome shotgun (WGS) entry which is preliminary data.</text>
</comment>
<organism evidence="2 3">
    <name type="scientific">Pedobacter punctiformis</name>
    <dbReference type="NCBI Taxonomy" id="3004097"/>
    <lineage>
        <taxon>Bacteria</taxon>
        <taxon>Pseudomonadati</taxon>
        <taxon>Bacteroidota</taxon>
        <taxon>Sphingobacteriia</taxon>
        <taxon>Sphingobacteriales</taxon>
        <taxon>Sphingobacteriaceae</taxon>
        <taxon>Pedobacter</taxon>
    </lineage>
</organism>
<evidence type="ECO:0000313" key="2">
    <source>
        <dbReference type="EMBL" id="MCZ4245624.1"/>
    </source>
</evidence>
<reference evidence="2" key="1">
    <citation type="submission" date="2022-12" db="EMBL/GenBank/DDBJ databases">
        <title>Genome sequence of HCMS5-2.</title>
        <authorList>
            <person name="Woo H."/>
        </authorList>
    </citation>
    <scope>NUCLEOTIDE SEQUENCE</scope>
    <source>
        <strain evidence="2">HCMS5-2</strain>
    </source>
</reference>
<keyword evidence="3" id="KW-1185">Reference proteome</keyword>
<dbReference type="Proteomes" id="UP001144347">
    <property type="component" value="Unassembled WGS sequence"/>
</dbReference>
<name>A0ABT4LFL7_9SPHI</name>
<feature type="transmembrane region" description="Helical" evidence="1">
    <location>
        <begin position="43"/>
        <end position="63"/>
    </location>
</feature>
<dbReference type="Gene3D" id="2.102.10.10">
    <property type="entry name" value="Rieske [2Fe-2S] iron-sulphur domain"/>
    <property type="match status" value="1"/>
</dbReference>
<dbReference type="EMBL" id="JAPWGM010000006">
    <property type="protein sequence ID" value="MCZ4245624.1"/>
    <property type="molecule type" value="Genomic_DNA"/>
</dbReference>
<protein>
    <recommendedName>
        <fullName evidence="4">Rieske domain-containing protein</fullName>
    </recommendedName>
</protein>
<keyword evidence="1" id="KW-1133">Transmembrane helix</keyword>
<dbReference type="InterPro" id="IPR036922">
    <property type="entry name" value="Rieske_2Fe-2S_sf"/>
</dbReference>
<dbReference type="RefSeq" id="WP_269428675.1">
    <property type="nucleotide sequence ID" value="NZ_JAPWGM010000006.1"/>
</dbReference>
<evidence type="ECO:0000313" key="3">
    <source>
        <dbReference type="Proteomes" id="UP001144347"/>
    </source>
</evidence>
<evidence type="ECO:0008006" key="4">
    <source>
        <dbReference type="Google" id="ProtNLM"/>
    </source>
</evidence>
<sequence>MKKVIYSILFALVLFTSCGKEDNYIPEVAVNFTTQLTDPRLSGLVSGTPIFINGYGVAGLILYRSNGRYMAYDRCSTVNPQQKCALINDESQGITVTDPCSGAKFLLLDGSPAKAPAEKYLKQYTVAVTLNTITVSN</sequence>
<proteinExistence type="predicted"/>
<keyword evidence="1" id="KW-0472">Membrane</keyword>
<gene>
    <name evidence="2" type="ORF">O0955_16565</name>
</gene>